<dbReference type="EC" id="3.5.1.110" evidence="3"/>
<gene>
    <name evidence="3" type="primary">rutB</name>
    <name evidence="3" type="ORF">MAPFNFNJ_00011</name>
</gene>
<dbReference type="Gene3D" id="3.40.50.850">
    <property type="entry name" value="Isochorismatase-like"/>
    <property type="match status" value="1"/>
</dbReference>
<evidence type="ECO:0000313" key="3">
    <source>
        <dbReference type="EMBL" id="QNO58032.1"/>
    </source>
</evidence>
<dbReference type="PANTHER" id="PTHR43540:SF6">
    <property type="entry name" value="ISOCHORISMATASE-LIKE DOMAIN-CONTAINING PROTEIN"/>
    <property type="match status" value="1"/>
</dbReference>
<evidence type="ECO:0000259" key="2">
    <source>
        <dbReference type="Pfam" id="PF00857"/>
    </source>
</evidence>
<organism evidence="3">
    <name type="scientific">Candidatus Methanophaga sp. ANME-1 ERB7</name>
    <dbReference type="NCBI Taxonomy" id="2759913"/>
    <lineage>
        <taxon>Archaea</taxon>
        <taxon>Methanobacteriati</taxon>
        <taxon>Methanobacteriota</taxon>
        <taxon>Stenosarchaea group</taxon>
        <taxon>Methanomicrobia</taxon>
        <taxon>Candidatus Methanophagales</taxon>
        <taxon>Candidatus Methanophagaceae</taxon>
        <taxon>Candidatus Methanophaga</taxon>
    </lineage>
</organism>
<name>A0A7G9ZCP8_9EURY</name>
<dbReference type="AlphaFoldDB" id="A0A7G9ZCP8"/>
<dbReference type="GO" id="GO:0016787">
    <property type="term" value="F:hydrolase activity"/>
    <property type="evidence" value="ECO:0007669"/>
    <property type="project" value="UniProtKB-KW"/>
</dbReference>
<dbReference type="InterPro" id="IPR036380">
    <property type="entry name" value="Isochorismatase-like_sf"/>
</dbReference>
<reference evidence="3" key="1">
    <citation type="submission" date="2020-06" db="EMBL/GenBank/DDBJ databases">
        <title>Unique genomic features of the anaerobic methanotrophic archaea.</title>
        <authorList>
            <person name="Chadwick G.L."/>
            <person name="Skennerton C.T."/>
            <person name="Laso-Perez R."/>
            <person name="Leu A.O."/>
            <person name="Speth D.R."/>
            <person name="Yu H."/>
            <person name="Morgan-Lang C."/>
            <person name="Hatzenpichler R."/>
            <person name="Goudeau D."/>
            <person name="Malmstrom R."/>
            <person name="Brazelton W.J."/>
            <person name="Woyke T."/>
            <person name="Hallam S.J."/>
            <person name="Tyson G.W."/>
            <person name="Wegener G."/>
            <person name="Boetius A."/>
            <person name="Orphan V."/>
        </authorList>
    </citation>
    <scope>NUCLEOTIDE SEQUENCE</scope>
</reference>
<evidence type="ECO:0000256" key="1">
    <source>
        <dbReference type="ARBA" id="ARBA00022801"/>
    </source>
</evidence>
<sequence>MPEKIVVSEECALIVEDMQKDFCNEDGALFIGDTVNEIIPRICGLIERATRKKVHLIFAQDWHSHDDNEFEIWGQHCVRETPGAEVIDVFLPLLKEAHVIRKQKYSAFFGTDLDAHLKEKGIRLLIIVGVATNICVMHTAIDAAHRGYELIVPEDCVAALSDREQEYGLYHIKNILKATITNSDALSFAT</sequence>
<accession>A0A7G9ZCP8</accession>
<dbReference type="Pfam" id="PF00857">
    <property type="entry name" value="Isochorismatase"/>
    <property type="match status" value="1"/>
</dbReference>
<keyword evidence="1 3" id="KW-0378">Hydrolase</keyword>
<dbReference type="InterPro" id="IPR050272">
    <property type="entry name" value="Isochorismatase-like_hydrls"/>
</dbReference>
<dbReference type="CDD" id="cd00431">
    <property type="entry name" value="cysteine_hydrolases"/>
    <property type="match status" value="1"/>
</dbReference>
<proteinExistence type="predicted"/>
<dbReference type="InterPro" id="IPR000868">
    <property type="entry name" value="Isochorismatase-like_dom"/>
</dbReference>
<feature type="domain" description="Isochorismatase-like" evidence="2">
    <location>
        <begin position="11"/>
        <end position="181"/>
    </location>
</feature>
<dbReference type="EMBL" id="MT631711">
    <property type="protein sequence ID" value="QNO58032.1"/>
    <property type="molecule type" value="Genomic_DNA"/>
</dbReference>
<dbReference type="PANTHER" id="PTHR43540">
    <property type="entry name" value="PEROXYUREIDOACRYLATE/UREIDOACRYLATE AMIDOHYDROLASE-RELATED"/>
    <property type="match status" value="1"/>
</dbReference>
<dbReference type="SUPFAM" id="SSF52499">
    <property type="entry name" value="Isochorismatase-like hydrolases"/>
    <property type="match status" value="1"/>
</dbReference>
<protein>
    <submittedName>
        <fullName evidence="3">Peroxyureidoacrylate/ureidoacrylate amidohydrolase RutB</fullName>
        <ecNumber evidence="3">3.5.1.110</ecNumber>
    </submittedName>
</protein>